<dbReference type="GO" id="GO:0016614">
    <property type="term" value="F:oxidoreductase activity, acting on CH-OH group of donors"/>
    <property type="evidence" value="ECO:0007669"/>
    <property type="project" value="InterPro"/>
</dbReference>
<sequence>MLIVGAGSAGSVVAALLSADPDCAVTVLEAGTRRAPRAAHRLPVGADSELVHRYRTRLTDDPVRWATIMRGATLGGSGAVNGGYFGRSVRDDFTAGALPGWRWEEILQHYRAIETDLDYSGPAHGDCGPIKVRREREFCDETTRFISQADKCGYRWLDDLNDAGPELPTGVGAVPQNIVDGRRIDPGYAYLQAALDRPNLTLHTGTKATQLRIERNRVTAVHAIGPNGPVTLRAKRIVLCAGTIETAHLLMLSGIGDEKVLRSAGVAVKTVLPVGRACTDHPEWLFPTDQPGTPGRAVLEAVLSTAEGIEIRPYTVGFATMTGDDRFIASSGRDPAHVGVALMRPRSRARIGLDSADPAAPPVIEHRYDQHPADLAELAGGAELLAELTGTALPEPAWATSQHLCGSAPMGQVVDERCRVYGVDGLWVIDGSVPAGPLSRGPHATIAMIAHRAAGFVAADGAAQSSA</sequence>
<proteinExistence type="inferred from homology"/>
<dbReference type="Gene3D" id="3.30.410.40">
    <property type="match status" value="1"/>
</dbReference>
<feature type="domain" description="Glucose-methanol-choline oxidoreductase N-terminal" evidence="6">
    <location>
        <begin position="2"/>
        <end position="283"/>
    </location>
</feature>
<comment type="cofactor">
    <cofactor evidence="1 5">
        <name>FAD</name>
        <dbReference type="ChEBI" id="CHEBI:57692"/>
    </cofactor>
</comment>
<dbReference type="PANTHER" id="PTHR11552:SF147">
    <property type="entry name" value="CHOLINE DEHYDROGENASE, MITOCHONDRIAL"/>
    <property type="match status" value="1"/>
</dbReference>
<keyword evidence="4 5" id="KW-0274">FAD</keyword>
<gene>
    <name evidence="8" type="ORF">AWC30_09405</name>
</gene>
<keyword evidence="3" id="KW-0285">Flavoprotein</keyword>
<dbReference type="NCBIfam" id="TIGR03970">
    <property type="entry name" value="Rv0697"/>
    <property type="match status" value="1"/>
</dbReference>
<evidence type="ECO:0000259" key="6">
    <source>
        <dbReference type="Pfam" id="PF00732"/>
    </source>
</evidence>
<dbReference type="InterPro" id="IPR023978">
    <property type="entry name" value="GMC_oxidoreductase_bact"/>
</dbReference>
<evidence type="ECO:0008006" key="10">
    <source>
        <dbReference type="Google" id="ProtNLM"/>
    </source>
</evidence>
<evidence type="ECO:0000259" key="7">
    <source>
        <dbReference type="Pfam" id="PF05199"/>
    </source>
</evidence>
<accession>A0A1X2ELI2</accession>
<feature type="domain" description="Glucose-methanol-choline oxidoreductase C-terminal" evidence="7">
    <location>
        <begin position="345"/>
        <end position="450"/>
    </location>
</feature>
<dbReference type="PANTHER" id="PTHR11552">
    <property type="entry name" value="GLUCOSE-METHANOL-CHOLINE GMC OXIDOREDUCTASE"/>
    <property type="match status" value="1"/>
</dbReference>
<keyword evidence="9" id="KW-1185">Reference proteome</keyword>
<evidence type="ECO:0000313" key="8">
    <source>
        <dbReference type="EMBL" id="ORX05014.1"/>
    </source>
</evidence>
<evidence type="ECO:0000256" key="5">
    <source>
        <dbReference type="PIRSR" id="PIRSR000137-2"/>
    </source>
</evidence>
<organism evidence="8 9">
    <name type="scientific">Mycolicibacillus trivialis</name>
    <dbReference type="NCBI Taxonomy" id="1798"/>
    <lineage>
        <taxon>Bacteria</taxon>
        <taxon>Bacillati</taxon>
        <taxon>Actinomycetota</taxon>
        <taxon>Actinomycetes</taxon>
        <taxon>Mycobacteriales</taxon>
        <taxon>Mycobacteriaceae</taxon>
        <taxon>Mycolicibacillus</taxon>
    </lineage>
</organism>
<evidence type="ECO:0000256" key="3">
    <source>
        <dbReference type="ARBA" id="ARBA00022630"/>
    </source>
</evidence>
<dbReference type="Proteomes" id="UP000193090">
    <property type="component" value="Unassembled WGS sequence"/>
</dbReference>
<dbReference type="STRING" id="1798.AWC30_09405"/>
<dbReference type="GO" id="GO:0050660">
    <property type="term" value="F:flavin adenine dinucleotide binding"/>
    <property type="evidence" value="ECO:0007669"/>
    <property type="project" value="InterPro"/>
</dbReference>
<dbReference type="SUPFAM" id="SSF51905">
    <property type="entry name" value="FAD/NAD(P)-binding domain"/>
    <property type="match status" value="1"/>
</dbReference>
<evidence type="ECO:0000256" key="2">
    <source>
        <dbReference type="ARBA" id="ARBA00010790"/>
    </source>
</evidence>
<comment type="caution">
    <text evidence="8">The sequence shown here is derived from an EMBL/GenBank/DDBJ whole genome shotgun (WGS) entry which is preliminary data.</text>
</comment>
<dbReference type="OrthoDB" id="9785276at2"/>
<protein>
    <recommendedName>
        <fullName evidence="10">Dehydrogenase</fullName>
    </recommendedName>
</protein>
<dbReference type="Pfam" id="PF05199">
    <property type="entry name" value="GMC_oxred_C"/>
    <property type="match status" value="1"/>
</dbReference>
<dbReference type="EMBL" id="LQPZ01000021">
    <property type="protein sequence ID" value="ORX05014.1"/>
    <property type="molecule type" value="Genomic_DNA"/>
</dbReference>
<evidence type="ECO:0000313" key="9">
    <source>
        <dbReference type="Proteomes" id="UP000193090"/>
    </source>
</evidence>
<dbReference type="Pfam" id="PF00732">
    <property type="entry name" value="GMC_oxred_N"/>
    <property type="match status" value="1"/>
</dbReference>
<dbReference type="InterPro" id="IPR000172">
    <property type="entry name" value="GMC_OxRdtase_N"/>
</dbReference>
<dbReference type="InterPro" id="IPR007867">
    <property type="entry name" value="GMC_OxRtase_C"/>
</dbReference>
<dbReference type="AlphaFoldDB" id="A0A1X2ELI2"/>
<evidence type="ECO:0000256" key="4">
    <source>
        <dbReference type="ARBA" id="ARBA00022827"/>
    </source>
</evidence>
<dbReference type="PIRSF" id="PIRSF000137">
    <property type="entry name" value="Alcohol_oxidase"/>
    <property type="match status" value="1"/>
</dbReference>
<feature type="binding site" evidence="5">
    <location>
        <position position="431"/>
    </location>
    <ligand>
        <name>FAD</name>
        <dbReference type="ChEBI" id="CHEBI:57692"/>
    </ligand>
</feature>
<dbReference type="SUPFAM" id="SSF54373">
    <property type="entry name" value="FAD-linked reductases, C-terminal domain"/>
    <property type="match status" value="1"/>
</dbReference>
<dbReference type="InterPro" id="IPR012132">
    <property type="entry name" value="GMC_OxRdtase"/>
</dbReference>
<comment type="similarity">
    <text evidence="2">Belongs to the GMC oxidoreductase family.</text>
</comment>
<dbReference type="Gene3D" id="3.50.50.60">
    <property type="entry name" value="FAD/NAD(P)-binding domain"/>
    <property type="match status" value="1"/>
</dbReference>
<dbReference type="InterPro" id="IPR036188">
    <property type="entry name" value="FAD/NAD-bd_sf"/>
</dbReference>
<reference evidence="8 9" key="1">
    <citation type="submission" date="2016-01" db="EMBL/GenBank/DDBJ databases">
        <title>The new phylogeny of the genus Mycobacterium.</title>
        <authorList>
            <person name="Tarcisio F."/>
            <person name="Conor M."/>
            <person name="Antonella G."/>
            <person name="Elisabetta G."/>
            <person name="Giulia F.S."/>
            <person name="Sara T."/>
            <person name="Anna F."/>
            <person name="Clotilde B."/>
            <person name="Roberto B."/>
            <person name="Veronica D.S."/>
            <person name="Fabio R."/>
            <person name="Monica P."/>
            <person name="Olivier J."/>
            <person name="Enrico T."/>
            <person name="Nicola S."/>
        </authorList>
    </citation>
    <scope>NUCLEOTIDE SEQUENCE [LARGE SCALE GENOMIC DNA]</scope>
    <source>
        <strain evidence="8 9">DSM 44153</strain>
    </source>
</reference>
<evidence type="ECO:0000256" key="1">
    <source>
        <dbReference type="ARBA" id="ARBA00001974"/>
    </source>
</evidence>
<name>A0A1X2ELI2_9MYCO</name>